<dbReference type="Proteomes" id="UP001465755">
    <property type="component" value="Unassembled WGS sequence"/>
</dbReference>
<keyword evidence="4" id="KW-0813">Transport</keyword>
<evidence type="ECO:0000256" key="1">
    <source>
        <dbReference type="ARBA" id="ARBA00004585"/>
    </source>
</evidence>
<keyword evidence="5" id="KW-0812">Transmembrane</keyword>
<proteinExistence type="inferred from homology"/>
<evidence type="ECO:0000256" key="9">
    <source>
        <dbReference type="ARBA" id="ARBA00022927"/>
    </source>
</evidence>
<keyword evidence="8" id="KW-0862">Zinc</keyword>
<evidence type="ECO:0000313" key="16">
    <source>
        <dbReference type="EMBL" id="KAK9801364.1"/>
    </source>
</evidence>
<evidence type="ECO:0000256" key="11">
    <source>
        <dbReference type="ARBA" id="ARBA00023136"/>
    </source>
</evidence>
<dbReference type="GO" id="GO:0006513">
    <property type="term" value="P:protein monoubiquitination"/>
    <property type="evidence" value="ECO:0007669"/>
    <property type="project" value="TreeGrafter"/>
</dbReference>
<name>A0AAW1NXW3_9CHLO</name>
<gene>
    <name evidence="16" type="ORF">WJX73_000250</name>
</gene>
<keyword evidence="12 13" id="KW-0576">Peroxisome</keyword>
<keyword evidence="7" id="KW-0863">Zinc-finger</keyword>
<keyword evidence="10" id="KW-1133">Transmembrane helix</keyword>
<dbReference type="GO" id="GO:0008270">
    <property type="term" value="F:zinc ion binding"/>
    <property type="evidence" value="ECO:0007669"/>
    <property type="project" value="UniProtKB-KW"/>
</dbReference>
<evidence type="ECO:0000256" key="8">
    <source>
        <dbReference type="ARBA" id="ARBA00022833"/>
    </source>
</evidence>
<evidence type="ECO:0000256" key="10">
    <source>
        <dbReference type="ARBA" id="ARBA00022989"/>
    </source>
</evidence>
<evidence type="ECO:0000256" key="7">
    <source>
        <dbReference type="ARBA" id="ARBA00022771"/>
    </source>
</evidence>
<evidence type="ECO:0000256" key="12">
    <source>
        <dbReference type="ARBA" id="ARBA00023140"/>
    </source>
</evidence>
<dbReference type="SUPFAM" id="SSF57850">
    <property type="entry name" value="RING/U-box"/>
    <property type="match status" value="1"/>
</dbReference>
<dbReference type="CDD" id="cd16451">
    <property type="entry name" value="mRING_PEX12"/>
    <property type="match status" value="1"/>
</dbReference>
<dbReference type="AlphaFoldDB" id="A0AAW1NXW3"/>
<evidence type="ECO:0000313" key="17">
    <source>
        <dbReference type="Proteomes" id="UP001465755"/>
    </source>
</evidence>
<comment type="subcellular location">
    <subcellularLocation>
        <location evidence="1">Peroxisome membrane</location>
        <topology evidence="1">Multi-pass membrane protein</topology>
    </subcellularLocation>
</comment>
<feature type="domain" description="Pex N-terminal" evidence="15">
    <location>
        <begin position="23"/>
        <end position="278"/>
    </location>
</feature>
<protein>
    <recommendedName>
        <fullName evidence="13">Peroxisome biogenesis protein 12</fullName>
    </recommendedName>
    <alternativeName>
        <fullName evidence="13">Peroxin-12</fullName>
    </alternativeName>
</protein>
<dbReference type="Pfam" id="PF04757">
    <property type="entry name" value="Pex2_Pex12"/>
    <property type="match status" value="1"/>
</dbReference>
<feature type="region of interest" description="Disordered" evidence="14">
    <location>
        <begin position="286"/>
        <end position="307"/>
    </location>
</feature>
<keyword evidence="17" id="KW-1185">Reference proteome</keyword>
<dbReference type="InterPro" id="IPR013083">
    <property type="entry name" value="Znf_RING/FYVE/PHD"/>
</dbReference>
<evidence type="ECO:0000256" key="2">
    <source>
        <dbReference type="ARBA" id="ARBA00004906"/>
    </source>
</evidence>
<comment type="function">
    <text evidence="13">Component of a retrotranslocation channel required for peroxisome organization by mediating export of the PEX5 receptor from peroxisomes to the cytosol, thereby promoting PEX5 recycling.</text>
</comment>
<dbReference type="InterPro" id="IPR006845">
    <property type="entry name" value="Pex_N"/>
</dbReference>
<evidence type="ECO:0000256" key="3">
    <source>
        <dbReference type="ARBA" id="ARBA00008704"/>
    </source>
</evidence>
<evidence type="ECO:0000256" key="13">
    <source>
        <dbReference type="PIRNR" id="PIRNR038074"/>
    </source>
</evidence>
<accession>A0AAW1NXW3</accession>
<dbReference type="GO" id="GO:1990429">
    <property type="term" value="C:peroxisomal importomer complex"/>
    <property type="evidence" value="ECO:0007669"/>
    <property type="project" value="TreeGrafter"/>
</dbReference>
<evidence type="ECO:0000256" key="14">
    <source>
        <dbReference type="SAM" id="MobiDB-lite"/>
    </source>
</evidence>
<keyword evidence="9" id="KW-0653">Protein transport</keyword>
<organism evidence="16 17">
    <name type="scientific">Symbiochloris irregularis</name>
    <dbReference type="NCBI Taxonomy" id="706552"/>
    <lineage>
        <taxon>Eukaryota</taxon>
        <taxon>Viridiplantae</taxon>
        <taxon>Chlorophyta</taxon>
        <taxon>core chlorophytes</taxon>
        <taxon>Trebouxiophyceae</taxon>
        <taxon>Trebouxiales</taxon>
        <taxon>Trebouxiaceae</taxon>
        <taxon>Symbiochloris</taxon>
    </lineage>
</organism>
<dbReference type="Gene3D" id="3.30.40.10">
    <property type="entry name" value="Zinc/RING finger domain, C3HC4 (zinc finger)"/>
    <property type="match status" value="1"/>
</dbReference>
<dbReference type="PIRSF" id="PIRSF038074">
    <property type="entry name" value="Peroxisome_assembly_p12"/>
    <property type="match status" value="1"/>
</dbReference>
<dbReference type="PANTHER" id="PTHR12888:SF0">
    <property type="entry name" value="PEROXISOME ASSEMBLY PROTEIN 12"/>
    <property type="match status" value="1"/>
</dbReference>
<evidence type="ECO:0000256" key="5">
    <source>
        <dbReference type="ARBA" id="ARBA00022692"/>
    </source>
</evidence>
<evidence type="ECO:0000259" key="15">
    <source>
        <dbReference type="Pfam" id="PF04757"/>
    </source>
</evidence>
<reference evidence="16 17" key="1">
    <citation type="journal article" date="2024" name="Nat. Commun.">
        <title>Phylogenomics reveals the evolutionary origins of lichenization in chlorophyte algae.</title>
        <authorList>
            <person name="Puginier C."/>
            <person name="Libourel C."/>
            <person name="Otte J."/>
            <person name="Skaloud P."/>
            <person name="Haon M."/>
            <person name="Grisel S."/>
            <person name="Petersen M."/>
            <person name="Berrin J.G."/>
            <person name="Delaux P.M."/>
            <person name="Dal Grande F."/>
            <person name="Keller J."/>
        </authorList>
    </citation>
    <scope>NUCLEOTIDE SEQUENCE [LARGE SCALE GENOMIC DNA]</scope>
    <source>
        <strain evidence="16 17">SAG 2036</strain>
    </source>
</reference>
<evidence type="ECO:0000256" key="4">
    <source>
        <dbReference type="ARBA" id="ARBA00022448"/>
    </source>
</evidence>
<dbReference type="PANTHER" id="PTHR12888">
    <property type="entry name" value="PEROXISOME ASSEMBLY PROTEIN 12 PEROXIN-12"/>
    <property type="match status" value="1"/>
</dbReference>
<dbReference type="InterPro" id="IPR017375">
    <property type="entry name" value="PEX12"/>
</dbReference>
<feature type="compositionally biased region" description="Pro residues" evidence="14">
    <location>
        <begin position="291"/>
        <end position="303"/>
    </location>
</feature>
<keyword evidence="11 13" id="KW-0472">Membrane</keyword>
<evidence type="ECO:0000256" key="6">
    <source>
        <dbReference type="ARBA" id="ARBA00022723"/>
    </source>
</evidence>
<dbReference type="GO" id="GO:0004842">
    <property type="term" value="F:ubiquitin-protein transferase activity"/>
    <property type="evidence" value="ECO:0007669"/>
    <property type="project" value="TreeGrafter"/>
</dbReference>
<dbReference type="GO" id="GO:0016558">
    <property type="term" value="P:protein import into peroxisome matrix"/>
    <property type="evidence" value="ECO:0007669"/>
    <property type="project" value="UniProtKB-UniRule"/>
</dbReference>
<dbReference type="EMBL" id="JALJOQ010000076">
    <property type="protein sequence ID" value="KAK9801364.1"/>
    <property type="molecule type" value="Genomic_DNA"/>
</dbReference>
<comment type="caution">
    <text evidence="16">The sequence shown here is derived from an EMBL/GenBank/DDBJ whole genome shotgun (WGS) entry which is preliminary data.</text>
</comment>
<keyword evidence="6" id="KW-0479">Metal-binding</keyword>
<dbReference type="GO" id="GO:0005778">
    <property type="term" value="C:peroxisomal membrane"/>
    <property type="evidence" value="ECO:0007669"/>
    <property type="project" value="UniProtKB-SubCell"/>
</dbReference>
<comment type="similarity">
    <text evidence="3 13">Belongs to the pex2/pex10/pex12 family.</text>
</comment>
<sequence>MSFVTLGGDGATRPTFFELVAAERLMPSLKAAISYSIAVLAQQRPWLHKVLDYEEEVFAIVCAALDRQALAASSATFADSLYGLRRTTRASAASSVKDPHLSHRQQRSTVLLSVLSSYLFTRLDSLYQKYRPQIEVQPGTFFARRQGPQTPHQGYAGWWRHMLMRWFLRAYPWIHASHEGLRFAYQLLYLLENTAYFSPLLHLLGQRVVRVTSQELGEAQRRTSDRRKRQLHRAGMQYWPLAILQRLWLRASYGLADHTRNALILSVFAFKLLEWWYMSGEERLAANQKQTPPPPPPAPPMPHPEGVSLPSDPSVCPLCLNKRTNPAMAVVSGYVFCYPCLFNFVGRGGCCPITRIPMTVAQMRRLYQSA</sequence>
<comment type="pathway">
    <text evidence="2">Protein modification; protein ubiquitination.</text>
</comment>